<dbReference type="Proteomes" id="UP001597185">
    <property type="component" value="Unassembled WGS sequence"/>
</dbReference>
<evidence type="ECO:0000313" key="2">
    <source>
        <dbReference type="EMBL" id="MFD1570358.1"/>
    </source>
</evidence>
<gene>
    <name evidence="2" type="ORF">ACFR9T_07105</name>
</gene>
<name>A0ABD6C1Q0_9EURY</name>
<organism evidence="2 3">
    <name type="scientific">Halorubrum laminariae</name>
    <dbReference type="NCBI Taxonomy" id="1433523"/>
    <lineage>
        <taxon>Archaea</taxon>
        <taxon>Methanobacteriati</taxon>
        <taxon>Methanobacteriota</taxon>
        <taxon>Stenosarchaea group</taxon>
        <taxon>Halobacteria</taxon>
        <taxon>Halobacteriales</taxon>
        <taxon>Haloferacaceae</taxon>
        <taxon>Halorubrum</taxon>
    </lineage>
</organism>
<keyword evidence="3" id="KW-1185">Reference proteome</keyword>
<evidence type="ECO:0000256" key="1">
    <source>
        <dbReference type="SAM" id="MobiDB-lite"/>
    </source>
</evidence>
<comment type="caution">
    <text evidence="2">The sequence shown here is derived from an EMBL/GenBank/DDBJ whole genome shotgun (WGS) entry which is preliminary data.</text>
</comment>
<evidence type="ECO:0008006" key="4">
    <source>
        <dbReference type="Google" id="ProtNLM"/>
    </source>
</evidence>
<accession>A0ABD6C1Q0</accession>
<dbReference type="AlphaFoldDB" id="A0ABD6C1Q0"/>
<dbReference type="EMBL" id="JBHUDB010000002">
    <property type="protein sequence ID" value="MFD1570358.1"/>
    <property type="molecule type" value="Genomic_DNA"/>
</dbReference>
<feature type="region of interest" description="Disordered" evidence="1">
    <location>
        <begin position="223"/>
        <end position="245"/>
    </location>
</feature>
<evidence type="ECO:0000313" key="3">
    <source>
        <dbReference type="Proteomes" id="UP001597185"/>
    </source>
</evidence>
<reference evidence="2 3" key="1">
    <citation type="journal article" date="2019" name="Int. J. Syst. Evol. Microbiol.">
        <title>The Global Catalogue of Microorganisms (GCM) 10K type strain sequencing project: providing services to taxonomists for standard genome sequencing and annotation.</title>
        <authorList>
            <consortium name="The Broad Institute Genomics Platform"/>
            <consortium name="The Broad Institute Genome Sequencing Center for Infectious Disease"/>
            <person name="Wu L."/>
            <person name="Ma J."/>
        </authorList>
    </citation>
    <scope>NUCLEOTIDE SEQUENCE [LARGE SCALE GENOMIC DNA]</scope>
    <source>
        <strain evidence="2 3">CGMCC 1.12689</strain>
    </source>
</reference>
<protein>
    <recommendedName>
        <fullName evidence="4">DNA cytosine methyltransferase</fullName>
    </recommendedName>
</protein>
<sequence length="245" mass="27290">MYFGVDIEPYGDDYPGQFLQADLISPFTSQHRDSSETNLPFSGTIADVAWVSWPCTAYSSLSATHYGSKEAALEENPRIPDAFREWLLDNHAHYVLENVPRATAIGDLDANCRVNGLAFGEPYSMTRHFETTFDVPDAYIQGNPDLAIDTRGDQSVKELAEAKGVPDSWSGRKQDVRSAIPWQYVWWILGHCPAIEIPIPKTKNRSVAEWGDGVGHYLRYPSDRLGGTDHTADDELSSGPRGEVR</sequence>
<proteinExistence type="predicted"/>
<dbReference type="RefSeq" id="WP_256397170.1">
    <property type="nucleotide sequence ID" value="NZ_JANHDL010000004.1"/>
</dbReference>